<feature type="repeat" description="WD" evidence="10">
    <location>
        <begin position="54"/>
        <end position="86"/>
    </location>
</feature>
<dbReference type="EMBL" id="CP064813">
    <property type="protein sequence ID" value="QPG74753.1"/>
    <property type="molecule type" value="Genomic_DNA"/>
</dbReference>
<dbReference type="SUPFAM" id="SSF50978">
    <property type="entry name" value="WD40 repeat-like"/>
    <property type="match status" value="2"/>
</dbReference>
<feature type="region of interest" description="Disordered" evidence="12">
    <location>
        <begin position="543"/>
        <end position="577"/>
    </location>
</feature>
<dbReference type="InterPro" id="IPR001680">
    <property type="entry name" value="WD40_rpt"/>
</dbReference>
<dbReference type="GO" id="GO:0006355">
    <property type="term" value="P:regulation of DNA-templated transcription"/>
    <property type="evidence" value="ECO:0007669"/>
    <property type="project" value="InterPro"/>
</dbReference>
<dbReference type="KEGG" id="bnn:FOA43_002086"/>
<dbReference type="GO" id="GO:0000417">
    <property type="term" value="C:HIR complex"/>
    <property type="evidence" value="ECO:0007669"/>
    <property type="project" value="TreeGrafter"/>
</dbReference>
<keyword evidence="3 11" id="KW-0678">Repressor</keyword>
<keyword evidence="9 11" id="KW-0539">Nucleus</keyword>
<reference evidence="15" key="1">
    <citation type="submission" date="2020-10" db="EMBL/GenBank/DDBJ databases">
        <authorList>
            <person name="Roach M.J.R."/>
        </authorList>
    </citation>
    <scope>NUCLEOTIDE SEQUENCE</scope>
    <source>
        <strain evidence="15">CBS 1945</strain>
    </source>
</reference>
<evidence type="ECO:0000256" key="8">
    <source>
        <dbReference type="ARBA" id="ARBA00023163"/>
    </source>
</evidence>
<proteinExistence type="inferred from homology"/>
<dbReference type="GO" id="GO:0005634">
    <property type="term" value="C:nucleus"/>
    <property type="evidence" value="ECO:0007669"/>
    <property type="project" value="UniProtKB-SubCell"/>
</dbReference>
<comment type="function">
    <text evidence="11">Required for replication-independent chromatin assembly and for the periodic repression of histone gene transcription during the cell cycle.</text>
</comment>
<keyword evidence="4 10" id="KW-0853">WD repeat</keyword>
<sequence length="873" mass="97852">MDGKRLASGGLDGKIRIWSIETLRKYAKLLQNSGNDDSSAVKTDPEECRELSSMSRHTGAVTCLRFSPNGRFLASGSDDRILLIWEHDEDTSRLLLQNQQQGLGNGLGSENTELEHWTVRKRLVAHDNDIQDMAWAPDSSILVTVGLDRSIIVWSGTTFEKIKRFDIHQSHVKGVVFDPANKYFATCSDDRTLRIFRYRRSSPTDFSFSVESVVTNPFKNTPLTTYYRRCSWSPDGQYIAAPNAVNGGMCSVAIVKRGSWKSDISLLGHELPCEVCSFSPRLYQIDGSGQKEPELTTVLVTGGQDRSLVLWDTASAVPLVVAHDLCMKTITDVAWDPSGQLVFLSSLDGSVTAVFFDQGELGRPIPLDQNSAQLHRYGADRESMYFPESVEQLQLEEAATKFSESHPAHKRMDKLMGDQTHEGFVSSGFPSIPSTANIMVNTLVPRSKKHPNRRLPVTVSKKKPILTASSQKVQITKSGKRRLTPMLISTTSAVTKPTVASQKKHPKSTPKFLSHPSLRMPRLGLQTMVSCIRDNLIYEKSKGLEDSSETDIDHITGAQAGPKKRSSSRSQYSRRKRSVEYPSYMTSCITTPFTVFTDMKNQPSIILQQKPDSNGDPFGSVMEIRNESDERDGNNGSTFDEFDSISKLFVTNGQKTAFQYFKNDKVTNVTESKFGSVDYWALSTDKGSIIILSKTGRQLRPSIELGSSLTHLISRENFLLTVTNNGLVYSWDLESGKIILEGVSLAPIVNQFAQFEHHKHKFENNAKILELHLFKNGLPLILLSNDYIYLFDADLCCWVNVLEPWYLQTLSYDELKQYMNSSNRLLRVLGARILGERNGLRTKTSQCSETIHSCATKSFAFIQKCFQERAENN</sequence>
<dbReference type="PANTHER" id="PTHR13831:SF0">
    <property type="entry name" value="PROTEIN HIRA"/>
    <property type="match status" value="1"/>
</dbReference>
<keyword evidence="6 11" id="KW-0156">Chromatin regulator</keyword>
<dbReference type="Gene3D" id="2.130.10.10">
    <property type="entry name" value="YVTN repeat-like/Quinoprotein amine dehydrogenase"/>
    <property type="match status" value="2"/>
</dbReference>
<dbReference type="InterPro" id="IPR031120">
    <property type="entry name" value="HIR1-like"/>
</dbReference>
<feature type="repeat" description="WD" evidence="10">
    <location>
        <begin position="123"/>
        <end position="164"/>
    </location>
</feature>
<dbReference type="Pfam" id="PF09453">
    <property type="entry name" value="HIRA_B"/>
    <property type="match status" value="1"/>
</dbReference>
<evidence type="ECO:0000256" key="1">
    <source>
        <dbReference type="ARBA" id="ARBA00004123"/>
    </source>
</evidence>
<comment type="subcellular location">
    <subcellularLocation>
        <location evidence="1 11">Nucleus</location>
    </subcellularLocation>
</comment>
<evidence type="ECO:0000256" key="7">
    <source>
        <dbReference type="ARBA" id="ARBA00023015"/>
    </source>
</evidence>
<evidence type="ECO:0000256" key="9">
    <source>
        <dbReference type="ARBA" id="ARBA00023242"/>
    </source>
</evidence>
<accession>A0A875S1G3</accession>
<dbReference type="Pfam" id="PF24105">
    <property type="entry name" value="Beta-prop_CAF1B_HIR1"/>
    <property type="match status" value="1"/>
</dbReference>
<keyword evidence="7 11" id="KW-0805">Transcription regulation</keyword>
<keyword evidence="5 11" id="KW-0677">Repeat</keyword>
<dbReference type="InterPro" id="IPR019015">
    <property type="entry name" value="HIRA_B_motif"/>
</dbReference>
<comment type="similarity">
    <text evidence="2 11">Belongs to the WD repeat HIR1 family.</text>
</comment>
<keyword evidence="16" id="KW-1185">Reference proteome</keyword>
<evidence type="ECO:0000256" key="3">
    <source>
        <dbReference type="ARBA" id="ARBA00022491"/>
    </source>
</evidence>
<evidence type="ECO:0000256" key="4">
    <source>
        <dbReference type="ARBA" id="ARBA00022574"/>
    </source>
</evidence>
<protein>
    <recommendedName>
        <fullName evidence="11">Protein HIR</fullName>
    </recommendedName>
</protein>
<dbReference type="InterPro" id="IPR011494">
    <property type="entry name" value="HIRA-like_C"/>
</dbReference>
<dbReference type="InterPro" id="IPR036322">
    <property type="entry name" value="WD40_repeat_dom_sf"/>
</dbReference>
<evidence type="ECO:0000256" key="12">
    <source>
        <dbReference type="SAM" id="MobiDB-lite"/>
    </source>
</evidence>
<dbReference type="AlphaFoldDB" id="A0A875S1G3"/>
<organism evidence="15 16">
    <name type="scientific">Eeniella nana</name>
    <name type="common">Yeast</name>
    <name type="synonym">Brettanomyces nanus</name>
    <dbReference type="NCBI Taxonomy" id="13502"/>
    <lineage>
        <taxon>Eukaryota</taxon>
        <taxon>Fungi</taxon>
        <taxon>Dikarya</taxon>
        <taxon>Ascomycota</taxon>
        <taxon>Saccharomycotina</taxon>
        <taxon>Pichiomycetes</taxon>
        <taxon>Pichiales</taxon>
        <taxon>Pichiaceae</taxon>
        <taxon>Brettanomyces</taxon>
    </lineage>
</organism>
<evidence type="ECO:0000256" key="6">
    <source>
        <dbReference type="ARBA" id="ARBA00022853"/>
    </source>
</evidence>
<evidence type="ECO:0000256" key="10">
    <source>
        <dbReference type="PROSITE-ProRule" id="PRU00221"/>
    </source>
</evidence>
<feature type="repeat" description="WD" evidence="10">
    <location>
        <begin position="1"/>
        <end position="28"/>
    </location>
</feature>
<evidence type="ECO:0000256" key="2">
    <source>
        <dbReference type="ARBA" id="ARBA00007306"/>
    </source>
</evidence>
<dbReference type="GO" id="GO:0031491">
    <property type="term" value="F:nucleosome binding"/>
    <property type="evidence" value="ECO:0007669"/>
    <property type="project" value="TreeGrafter"/>
</dbReference>
<dbReference type="SMART" id="SM00320">
    <property type="entry name" value="WD40"/>
    <property type="match status" value="5"/>
</dbReference>
<feature type="compositionally biased region" description="Basic residues" evidence="12">
    <location>
        <begin position="562"/>
        <end position="577"/>
    </location>
</feature>
<dbReference type="GO" id="GO:0006351">
    <property type="term" value="P:DNA-templated transcription"/>
    <property type="evidence" value="ECO:0007669"/>
    <property type="project" value="InterPro"/>
</dbReference>
<feature type="domain" description="Protein HIRA-like C-terminal" evidence="13">
    <location>
        <begin position="696"/>
        <end position="823"/>
    </location>
</feature>
<feature type="repeat" description="WD" evidence="10">
    <location>
        <begin position="165"/>
        <end position="206"/>
    </location>
</feature>
<evidence type="ECO:0000313" key="15">
    <source>
        <dbReference type="EMBL" id="QPG74753.1"/>
    </source>
</evidence>
<dbReference type="Proteomes" id="UP000662931">
    <property type="component" value="Chromosome 2"/>
</dbReference>
<dbReference type="InterPro" id="IPR015943">
    <property type="entry name" value="WD40/YVTN_repeat-like_dom_sf"/>
</dbReference>
<dbReference type="PROSITE" id="PS50294">
    <property type="entry name" value="WD_REPEATS_REGION"/>
    <property type="match status" value="3"/>
</dbReference>
<dbReference type="OrthoDB" id="1741719at2759"/>
<dbReference type="GO" id="GO:0000785">
    <property type="term" value="C:chromatin"/>
    <property type="evidence" value="ECO:0007669"/>
    <property type="project" value="TreeGrafter"/>
</dbReference>
<dbReference type="RefSeq" id="XP_038778318.1">
    <property type="nucleotide sequence ID" value="XM_038922390.1"/>
</dbReference>
<evidence type="ECO:0000259" key="13">
    <source>
        <dbReference type="Pfam" id="PF07569"/>
    </source>
</evidence>
<gene>
    <name evidence="15" type="ORF">FOA43_002086</name>
</gene>
<evidence type="ECO:0000313" key="16">
    <source>
        <dbReference type="Proteomes" id="UP000662931"/>
    </source>
</evidence>
<evidence type="ECO:0000256" key="11">
    <source>
        <dbReference type="RuleBase" id="RU364014"/>
    </source>
</evidence>
<feature type="region of interest" description="Disordered" evidence="12">
    <location>
        <begin position="494"/>
        <end position="517"/>
    </location>
</feature>
<feature type="domain" description="CAF1B/HIR1 beta-propeller" evidence="14">
    <location>
        <begin position="4"/>
        <end position="361"/>
    </location>
</feature>
<dbReference type="Pfam" id="PF07569">
    <property type="entry name" value="Hira"/>
    <property type="match status" value="1"/>
</dbReference>
<evidence type="ECO:0000259" key="14">
    <source>
        <dbReference type="Pfam" id="PF24105"/>
    </source>
</evidence>
<evidence type="ECO:0000256" key="5">
    <source>
        <dbReference type="ARBA" id="ARBA00022737"/>
    </source>
</evidence>
<dbReference type="PANTHER" id="PTHR13831">
    <property type="entry name" value="MEMBER OF THE HIR1 FAMILY OF WD-REPEAT PROTEINS"/>
    <property type="match status" value="1"/>
</dbReference>
<dbReference type="InterPro" id="IPR055410">
    <property type="entry name" value="Beta-prop_CAF1B_HIR1"/>
</dbReference>
<name>A0A875S1G3_EENNA</name>
<dbReference type="GeneID" id="62195487"/>
<dbReference type="GO" id="GO:0006338">
    <property type="term" value="P:chromatin remodeling"/>
    <property type="evidence" value="ECO:0007669"/>
    <property type="project" value="InterPro"/>
</dbReference>
<keyword evidence="8 11" id="KW-0804">Transcription</keyword>
<dbReference type="PROSITE" id="PS50082">
    <property type="entry name" value="WD_REPEATS_2"/>
    <property type="match status" value="4"/>
</dbReference>